<evidence type="ECO:0000313" key="1">
    <source>
        <dbReference type="EMBL" id="KJN19005.1"/>
    </source>
</evidence>
<sequence>MYTPGPTLAELSAFGLTPEDVEEEVGILPSVWRSFTIFSSMATQWRVGASGATGLDYNVLPWMFELHGVEDAAACMADLQIMESEALKVMHKETK</sequence>
<organism evidence="1 2">
    <name type="scientific">Enterobacter sichuanensis</name>
    <dbReference type="NCBI Taxonomy" id="2071710"/>
    <lineage>
        <taxon>Bacteria</taxon>
        <taxon>Pseudomonadati</taxon>
        <taxon>Pseudomonadota</taxon>
        <taxon>Gammaproteobacteria</taxon>
        <taxon>Enterobacterales</taxon>
        <taxon>Enterobacteriaceae</taxon>
        <taxon>Enterobacter</taxon>
        <taxon>Enterobacter cloacae complex</taxon>
    </lineage>
</organism>
<gene>
    <name evidence="1" type="ORF">SS37_22595</name>
</gene>
<comment type="caution">
    <text evidence="1">The sequence shown here is derived from an EMBL/GenBank/DDBJ whole genome shotgun (WGS) entry which is preliminary data.</text>
</comment>
<name>A0A0F1ADI2_9ENTR</name>
<dbReference type="AlphaFoldDB" id="A0A0F1ADI2"/>
<dbReference type="RefSeq" id="WP_045286701.1">
    <property type="nucleotide sequence ID" value="NZ_JZYX01000064.1"/>
</dbReference>
<reference evidence="1 2" key="1">
    <citation type="submission" date="2015-03" db="EMBL/GenBank/DDBJ databases">
        <authorList>
            <person name="McCorrison J."/>
            <person name="Sanka R."/>
            <person name="Adams M."/>
            <person name="Brinkac L."/>
            <person name="Nierman W."/>
            <person name="Sutton G."/>
            <person name="Nelson K."/>
            <person name="Kiedrowski L."/>
            <person name="Guerrero D."/>
            <person name="Bonomo R."/>
        </authorList>
    </citation>
    <scope>NUCLEOTIDE SEQUENCE [LARGE SCALE GENOMIC DNA]</scope>
    <source>
        <strain evidence="1 2">35699</strain>
    </source>
</reference>
<evidence type="ECO:0008006" key="3">
    <source>
        <dbReference type="Google" id="ProtNLM"/>
    </source>
</evidence>
<accession>A0A0F1ADI2</accession>
<dbReference type="PATRIC" id="fig|1619248.3.peg.4357"/>
<protein>
    <recommendedName>
        <fullName evidence="3">DUF1799 domain-containing protein</fullName>
    </recommendedName>
</protein>
<dbReference type="EMBL" id="JZYX01000064">
    <property type="protein sequence ID" value="KJN19005.1"/>
    <property type="molecule type" value="Genomic_DNA"/>
</dbReference>
<dbReference type="InterPro" id="IPR014915">
    <property type="entry name" value="Phage_TLS_TfmB"/>
</dbReference>
<dbReference type="Pfam" id="PF08809">
    <property type="entry name" value="DUF1799"/>
    <property type="match status" value="1"/>
</dbReference>
<evidence type="ECO:0000313" key="2">
    <source>
        <dbReference type="Proteomes" id="UP000033352"/>
    </source>
</evidence>
<proteinExistence type="predicted"/>
<dbReference type="Proteomes" id="UP000033352">
    <property type="component" value="Unassembled WGS sequence"/>
</dbReference>
<dbReference type="OrthoDB" id="6169380at2"/>